<organism evidence="1 2">
    <name type="scientific">Arthrobacter russicus</name>
    <dbReference type="NCBI Taxonomy" id="172040"/>
    <lineage>
        <taxon>Bacteria</taxon>
        <taxon>Bacillati</taxon>
        <taxon>Actinomycetota</taxon>
        <taxon>Actinomycetes</taxon>
        <taxon>Micrococcales</taxon>
        <taxon>Micrococcaceae</taxon>
        <taxon>Arthrobacter</taxon>
    </lineage>
</organism>
<keyword evidence="2" id="KW-1185">Reference proteome</keyword>
<dbReference type="Proteomes" id="UP001185069">
    <property type="component" value="Unassembled WGS sequence"/>
</dbReference>
<sequence length="49" mass="5740">MIADSSPHLQELHPDLQFYPINRKISITFNAKATVHPQRNNERQQRTTP</sequence>
<dbReference type="RefSeq" id="WP_309798742.1">
    <property type="nucleotide sequence ID" value="NZ_BAAAHY010000005.1"/>
</dbReference>
<accession>A0ABU1JF17</accession>
<gene>
    <name evidence="1" type="ORF">JOE69_002229</name>
</gene>
<evidence type="ECO:0000313" key="2">
    <source>
        <dbReference type="Proteomes" id="UP001185069"/>
    </source>
</evidence>
<name>A0ABU1JF17_9MICC</name>
<comment type="caution">
    <text evidence="1">The sequence shown here is derived from an EMBL/GenBank/DDBJ whole genome shotgun (WGS) entry which is preliminary data.</text>
</comment>
<reference evidence="1 2" key="1">
    <citation type="submission" date="2023-07" db="EMBL/GenBank/DDBJ databases">
        <title>Sequencing the genomes of 1000 actinobacteria strains.</title>
        <authorList>
            <person name="Klenk H.-P."/>
        </authorList>
    </citation>
    <scope>NUCLEOTIDE SEQUENCE [LARGE SCALE GENOMIC DNA]</scope>
    <source>
        <strain evidence="1 2">DSM 14555</strain>
    </source>
</reference>
<protein>
    <submittedName>
        <fullName evidence="1">Uncharacterized protein</fullName>
    </submittedName>
</protein>
<evidence type="ECO:0000313" key="1">
    <source>
        <dbReference type="EMBL" id="MDR6269991.1"/>
    </source>
</evidence>
<dbReference type="EMBL" id="JAVDQF010000001">
    <property type="protein sequence ID" value="MDR6269991.1"/>
    <property type="molecule type" value="Genomic_DNA"/>
</dbReference>
<proteinExistence type="predicted"/>